<proteinExistence type="inferred from homology"/>
<organism evidence="6 7">
    <name type="scientific">Polypedilum vanderplanki</name>
    <name type="common">Sleeping chironomid midge</name>
    <dbReference type="NCBI Taxonomy" id="319348"/>
    <lineage>
        <taxon>Eukaryota</taxon>
        <taxon>Metazoa</taxon>
        <taxon>Ecdysozoa</taxon>
        <taxon>Arthropoda</taxon>
        <taxon>Hexapoda</taxon>
        <taxon>Insecta</taxon>
        <taxon>Pterygota</taxon>
        <taxon>Neoptera</taxon>
        <taxon>Endopterygota</taxon>
        <taxon>Diptera</taxon>
        <taxon>Nematocera</taxon>
        <taxon>Chironomoidea</taxon>
        <taxon>Chironomidae</taxon>
        <taxon>Chironominae</taxon>
        <taxon>Polypedilum</taxon>
        <taxon>Polypedilum</taxon>
    </lineage>
</organism>
<dbReference type="Gene3D" id="3.40.50.1820">
    <property type="entry name" value="alpha/beta hydrolase"/>
    <property type="match status" value="1"/>
</dbReference>
<protein>
    <recommendedName>
        <fullName evidence="5">Lipase domain-containing protein</fullName>
    </recommendedName>
</protein>
<evidence type="ECO:0000313" key="7">
    <source>
        <dbReference type="Proteomes" id="UP001107558"/>
    </source>
</evidence>
<dbReference type="GO" id="GO:0016042">
    <property type="term" value="P:lipid catabolic process"/>
    <property type="evidence" value="ECO:0007669"/>
    <property type="project" value="TreeGrafter"/>
</dbReference>
<evidence type="ECO:0000256" key="1">
    <source>
        <dbReference type="ARBA" id="ARBA00004613"/>
    </source>
</evidence>
<keyword evidence="3" id="KW-0964">Secreted</keyword>
<evidence type="ECO:0000256" key="4">
    <source>
        <dbReference type="RuleBase" id="RU004262"/>
    </source>
</evidence>
<dbReference type="InterPro" id="IPR013818">
    <property type="entry name" value="Lipase"/>
</dbReference>
<dbReference type="InterPro" id="IPR029058">
    <property type="entry name" value="AB_hydrolase_fold"/>
</dbReference>
<dbReference type="InterPro" id="IPR000734">
    <property type="entry name" value="TAG_lipase"/>
</dbReference>
<evidence type="ECO:0000256" key="2">
    <source>
        <dbReference type="ARBA" id="ARBA00010701"/>
    </source>
</evidence>
<evidence type="ECO:0000256" key="3">
    <source>
        <dbReference type="ARBA" id="ARBA00022525"/>
    </source>
</evidence>
<comment type="caution">
    <text evidence="6">The sequence shown here is derived from an EMBL/GenBank/DDBJ whole genome shotgun (WGS) entry which is preliminary data.</text>
</comment>
<comment type="similarity">
    <text evidence="2 4">Belongs to the AB hydrolase superfamily. Lipase family.</text>
</comment>
<dbReference type="Proteomes" id="UP001107558">
    <property type="component" value="Chromosome 3"/>
</dbReference>
<sequence>MQLGFYPATKYGSTATTEVMRMESVNKGNNKNRISSLSPGLVKTHISKQQNFHKNSFFGNNPCLSREYNDTQFISTFDDNLTDLGCHAKEKVAIIVHGWIESIDTPWVPELIANLREFRGGCIIFMMVNDYFILVQKFNPISIILLKKLRQLEEQGFDENEMFLFGFSFGAQLVIQAGMLFGNNRIAEIDACDPAGPGFVLLFELQPQLAAKNTQCIHTSSMKGTLKRNCHQDWLMGKCGRAQEAAGVFPRGSHGLCPKFYNAAFRHNFEATQNVYRCPSLRVASFPENFKMGYMERRKNKVFGDLFSPTSECYPYNNIQASSFERLNRLARRRRQRLSGPAICS</sequence>
<dbReference type="PANTHER" id="PTHR11610">
    <property type="entry name" value="LIPASE"/>
    <property type="match status" value="1"/>
</dbReference>
<dbReference type="SUPFAM" id="SSF53474">
    <property type="entry name" value="alpha/beta-Hydrolases"/>
    <property type="match status" value="1"/>
</dbReference>
<dbReference type="Pfam" id="PF00151">
    <property type="entry name" value="Lipase"/>
    <property type="match status" value="1"/>
</dbReference>
<dbReference type="GO" id="GO:0016298">
    <property type="term" value="F:lipase activity"/>
    <property type="evidence" value="ECO:0007669"/>
    <property type="project" value="InterPro"/>
</dbReference>
<dbReference type="EMBL" id="JADBJN010000003">
    <property type="protein sequence ID" value="KAG5674186.1"/>
    <property type="molecule type" value="Genomic_DNA"/>
</dbReference>
<name>A0A9J6BWS2_POLVA</name>
<gene>
    <name evidence="6" type="ORF">PVAND_004169</name>
</gene>
<accession>A0A9J6BWS2</accession>
<evidence type="ECO:0000259" key="5">
    <source>
        <dbReference type="Pfam" id="PF00151"/>
    </source>
</evidence>
<feature type="domain" description="Lipase" evidence="5">
    <location>
        <begin position="67"/>
        <end position="221"/>
    </location>
</feature>
<comment type="subcellular location">
    <subcellularLocation>
        <location evidence="1">Secreted</location>
    </subcellularLocation>
</comment>
<dbReference type="GO" id="GO:0017171">
    <property type="term" value="F:serine hydrolase activity"/>
    <property type="evidence" value="ECO:0007669"/>
    <property type="project" value="TreeGrafter"/>
</dbReference>
<evidence type="ECO:0000313" key="6">
    <source>
        <dbReference type="EMBL" id="KAG5674186.1"/>
    </source>
</evidence>
<dbReference type="GO" id="GO:0005615">
    <property type="term" value="C:extracellular space"/>
    <property type="evidence" value="ECO:0007669"/>
    <property type="project" value="TreeGrafter"/>
</dbReference>
<dbReference type="OrthoDB" id="7907111at2759"/>
<keyword evidence="7" id="KW-1185">Reference proteome</keyword>
<reference evidence="6" key="1">
    <citation type="submission" date="2021-03" db="EMBL/GenBank/DDBJ databases">
        <title>Chromosome level genome of the anhydrobiotic midge Polypedilum vanderplanki.</title>
        <authorList>
            <person name="Yoshida Y."/>
            <person name="Kikawada T."/>
            <person name="Gusev O."/>
        </authorList>
    </citation>
    <scope>NUCLEOTIDE SEQUENCE</scope>
    <source>
        <strain evidence="6">NIAS01</strain>
        <tissue evidence="6">Whole body or cell culture</tissue>
    </source>
</reference>
<dbReference type="AlphaFoldDB" id="A0A9J6BWS2"/>
<dbReference type="PANTHER" id="PTHR11610:SF104">
    <property type="entry name" value="AGAP010328-PA"/>
    <property type="match status" value="1"/>
</dbReference>